<accession>A0A6C0C3N0</accession>
<organism evidence="1">
    <name type="scientific">viral metagenome</name>
    <dbReference type="NCBI Taxonomy" id="1070528"/>
    <lineage>
        <taxon>unclassified sequences</taxon>
        <taxon>metagenomes</taxon>
        <taxon>organismal metagenomes</taxon>
    </lineage>
</organism>
<name>A0A6C0C3N0_9ZZZZ</name>
<protein>
    <submittedName>
        <fullName evidence="1">Uncharacterized protein</fullName>
    </submittedName>
</protein>
<sequence>MSKLSLTRYLYFLEEIKITFIETLLKKNSLKECYFWISEIYYSGFKKECWDLLIKIYYDFYYLSNKKLVNKLKIKYKKRNEIKTIYEFINILYHSNSCPYMFIARTTMKGRRNIKDIDETIKSTLKKAQVSRAAFYINILVKSHPERCVEIVENFTKKSFVKYNFIDNDFTLFQALLGFSSKEYNQPKRNLCSKTSKENLNYIAKINTKCDRTYNTLKERRLLDISPNINCFKLGTNENGFDKIYSWAYGWEYLTKDTPIWKSRYDKYNASFKKKNIIFEKEDDMDEFYNLYNYEPDELLLLFIKDINDNTIENWLNSIYDTSFENLYKGLIDY</sequence>
<proteinExistence type="predicted"/>
<evidence type="ECO:0000313" key="1">
    <source>
        <dbReference type="EMBL" id="QHS98922.1"/>
    </source>
</evidence>
<dbReference type="EMBL" id="MN739329">
    <property type="protein sequence ID" value="QHS98922.1"/>
    <property type="molecule type" value="Genomic_DNA"/>
</dbReference>
<dbReference type="AlphaFoldDB" id="A0A6C0C3N0"/>
<reference evidence="1" key="1">
    <citation type="journal article" date="2020" name="Nature">
        <title>Giant virus diversity and host interactions through global metagenomics.</title>
        <authorList>
            <person name="Schulz F."/>
            <person name="Roux S."/>
            <person name="Paez-Espino D."/>
            <person name="Jungbluth S."/>
            <person name="Walsh D.A."/>
            <person name="Denef V.J."/>
            <person name="McMahon K.D."/>
            <person name="Konstantinidis K.T."/>
            <person name="Eloe-Fadrosh E.A."/>
            <person name="Kyrpides N.C."/>
            <person name="Woyke T."/>
        </authorList>
    </citation>
    <scope>NUCLEOTIDE SEQUENCE</scope>
    <source>
        <strain evidence="1">GVMAG-M-3300020185-18</strain>
    </source>
</reference>